<reference evidence="1" key="1">
    <citation type="submission" date="2014-07" db="EMBL/GenBank/DDBJ databases">
        <authorList>
            <person name="Martin A.A"/>
            <person name="De Silva N."/>
        </authorList>
    </citation>
    <scope>NUCLEOTIDE SEQUENCE</scope>
</reference>
<keyword evidence="1" id="KW-1185">Reference proteome</keyword>
<name>A0A0K0EWC7_STRVS</name>
<dbReference type="AlphaFoldDB" id="A0A0K0EWC7"/>
<sequence length="68" mass="8157">MIEVFYLKNETKKYIDITFKLERSVLRKGSCFCVSTNVYHRDILYLIFCVVVIRQYVRNKEDICGNNL</sequence>
<evidence type="ECO:0000313" key="1">
    <source>
        <dbReference type="Proteomes" id="UP000035680"/>
    </source>
</evidence>
<proteinExistence type="predicted"/>
<dbReference type="Proteomes" id="UP000035680">
    <property type="component" value="Unassembled WGS sequence"/>
</dbReference>
<dbReference type="WBParaSite" id="SVE_0082700.1">
    <property type="protein sequence ID" value="SVE_0082700.1"/>
    <property type="gene ID" value="SVE_0082700"/>
</dbReference>
<accession>A0A0K0EWC7</accession>
<protein>
    <submittedName>
        <fullName evidence="2">Ovule protein</fullName>
    </submittedName>
</protein>
<evidence type="ECO:0000313" key="2">
    <source>
        <dbReference type="WBParaSite" id="SVE_0082700.1"/>
    </source>
</evidence>
<organism evidence="1 2">
    <name type="scientific">Strongyloides venezuelensis</name>
    <name type="common">Threadworm</name>
    <dbReference type="NCBI Taxonomy" id="75913"/>
    <lineage>
        <taxon>Eukaryota</taxon>
        <taxon>Metazoa</taxon>
        <taxon>Ecdysozoa</taxon>
        <taxon>Nematoda</taxon>
        <taxon>Chromadorea</taxon>
        <taxon>Rhabditida</taxon>
        <taxon>Tylenchina</taxon>
        <taxon>Panagrolaimomorpha</taxon>
        <taxon>Strongyloidoidea</taxon>
        <taxon>Strongyloididae</taxon>
        <taxon>Strongyloides</taxon>
    </lineage>
</organism>
<reference evidence="2" key="2">
    <citation type="submission" date="2015-08" db="UniProtKB">
        <authorList>
            <consortium name="WormBaseParasite"/>
        </authorList>
    </citation>
    <scope>IDENTIFICATION</scope>
</reference>